<organism evidence="2 3">
    <name type="scientific">Proteus mirabilis</name>
    <dbReference type="NCBI Taxonomy" id="584"/>
    <lineage>
        <taxon>Bacteria</taxon>
        <taxon>Pseudomonadati</taxon>
        <taxon>Pseudomonadota</taxon>
        <taxon>Gammaproteobacteria</taxon>
        <taxon>Enterobacterales</taxon>
        <taxon>Morganellaceae</taxon>
        <taxon>Proteus</taxon>
    </lineage>
</organism>
<evidence type="ECO:0000313" key="3">
    <source>
        <dbReference type="Proteomes" id="UP000251485"/>
    </source>
</evidence>
<keyword evidence="2" id="KW-0808">Transferase</keyword>
<dbReference type="Pfam" id="PF13527">
    <property type="entry name" value="Acetyltransf_9"/>
    <property type="match status" value="1"/>
</dbReference>
<feature type="domain" description="N-acetyltransferase" evidence="1">
    <location>
        <begin position="6"/>
        <end position="153"/>
    </location>
</feature>
<dbReference type="AlphaFoldDB" id="A0A2X2BV56"/>
<gene>
    <name evidence="2" type="ORF">NCTC10975_03284</name>
</gene>
<evidence type="ECO:0000313" key="2">
    <source>
        <dbReference type="EMBL" id="SPY98628.1"/>
    </source>
</evidence>
<evidence type="ECO:0000259" key="1">
    <source>
        <dbReference type="PROSITE" id="PS51186"/>
    </source>
</evidence>
<dbReference type="PROSITE" id="PS51186">
    <property type="entry name" value="GNAT"/>
    <property type="match status" value="1"/>
</dbReference>
<protein>
    <submittedName>
        <fullName evidence="2">Acetyltransferase</fullName>
    </submittedName>
</protein>
<dbReference type="RefSeq" id="WP_107336951.1">
    <property type="nucleotide sequence ID" value="NZ_CAXOHV010000006.1"/>
</dbReference>
<dbReference type="EMBL" id="UAUE01000024">
    <property type="protein sequence ID" value="SPY98628.1"/>
    <property type="molecule type" value="Genomic_DNA"/>
</dbReference>
<dbReference type="Gene3D" id="3.40.630.30">
    <property type="match status" value="1"/>
</dbReference>
<dbReference type="SUPFAM" id="SSF55729">
    <property type="entry name" value="Acyl-CoA N-acyltransferases (Nat)"/>
    <property type="match status" value="1"/>
</dbReference>
<dbReference type="GO" id="GO:0016747">
    <property type="term" value="F:acyltransferase activity, transferring groups other than amino-acyl groups"/>
    <property type="evidence" value="ECO:0007669"/>
    <property type="project" value="InterPro"/>
</dbReference>
<accession>A0A2X2BV56</accession>
<name>A0A2X2BV56_PROMI</name>
<reference evidence="2 3" key="1">
    <citation type="submission" date="2018-06" db="EMBL/GenBank/DDBJ databases">
        <authorList>
            <consortium name="Pathogen Informatics"/>
            <person name="Doyle S."/>
        </authorList>
    </citation>
    <scope>NUCLEOTIDE SEQUENCE [LARGE SCALE GENOMIC DNA]</scope>
    <source>
        <strain evidence="2 3">NCTC10975</strain>
    </source>
</reference>
<sequence length="169" mass="19160">MRIECYSWSDVSEQILEQAIALQNSAFEDMKGNFYQVDIPYKLVLAIDDNQVIGHVAVYLRDVYLDSFPETIGILSCVVVAHKYRGKGVAASLIKRAHAILKEHSVNFSILFAVSHAYYLSSGYIPMKNLTRFIENNEKKEFIYDGGMVCELSSQNWNVNILELNGEVV</sequence>
<dbReference type="InterPro" id="IPR000182">
    <property type="entry name" value="GNAT_dom"/>
</dbReference>
<dbReference type="Proteomes" id="UP000251485">
    <property type="component" value="Unassembled WGS sequence"/>
</dbReference>
<dbReference type="CDD" id="cd04301">
    <property type="entry name" value="NAT_SF"/>
    <property type="match status" value="1"/>
</dbReference>
<dbReference type="InterPro" id="IPR016181">
    <property type="entry name" value="Acyl_CoA_acyltransferase"/>
</dbReference>
<proteinExistence type="predicted"/>